<feature type="compositionally biased region" description="Acidic residues" evidence="1">
    <location>
        <begin position="90"/>
        <end position="103"/>
    </location>
</feature>
<proteinExistence type="predicted"/>
<dbReference type="AlphaFoldDB" id="A0AAV3NZY2"/>
<keyword evidence="3" id="KW-1185">Reference proteome</keyword>
<name>A0AAV3NZY2_LITER</name>
<dbReference type="EMBL" id="BAABME010016214">
    <property type="protein sequence ID" value="GAA0144982.1"/>
    <property type="molecule type" value="Genomic_DNA"/>
</dbReference>
<evidence type="ECO:0000313" key="2">
    <source>
        <dbReference type="EMBL" id="GAA0144982.1"/>
    </source>
</evidence>
<evidence type="ECO:0008006" key="4">
    <source>
        <dbReference type="Google" id="ProtNLM"/>
    </source>
</evidence>
<organism evidence="2 3">
    <name type="scientific">Lithospermum erythrorhizon</name>
    <name type="common">Purple gromwell</name>
    <name type="synonym">Lithospermum officinale var. erythrorhizon</name>
    <dbReference type="NCBI Taxonomy" id="34254"/>
    <lineage>
        <taxon>Eukaryota</taxon>
        <taxon>Viridiplantae</taxon>
        <taxon>Streptophyta</taxon>
        <taxon>Embryophyta</taxon>
        <taxon>Tracheophyta</taxon>
        <taxon>Spermatophyta</taxon>
        <taxon>Magnoliopsida</taxon>
        <taxon>eudicotyledons</taxon>
        <taxon>Gunneridae</taxon>
        <taxon>Pentapetalae</taxon>
        <taxon>asterids</taxon>
        <taxon>lamiids</taxon>
        <taxon>Boraginales</taxon>
        <taxon>Boraginaceae</taxon>
        <taxon>Boraginoideae</taxon>
        <taxon>Lithospermeae</taxon>
        <taxon>Lithospermum</taxon>
    </lineage>
</organism>
<gene>
    <name evidence="2" type="ORF">LIER_36049</name>
</gene>
<comment type="caution">
    <text evidence="2">The sequence shown here is derived from an EMBL/GenBank/DDBJ whole genome shotgun (WGS) entry which is preliminary data.</text>
</comment>
<feature type="region of interest" description="Disordered" evidence="1">
    <location>
        <begin position="71"/>
        <end position="103"/>
    </location>
</feature>
<feature type="compositionally biased region" description="Low complexity" evidence="1">
    <location>
        <begin position="79"/>
        <end position="89"/>
    </location>
</feature>
<dbReference type="Proteomes" id="UP001454036">
    <property type="component" value="Unassembled WGS sequence"/>
</dbReference>
<evidence type="ECO:0000313" key="3">
    <source>
        <dbReference type="Proteomes" id="UP001454036"/>
    </source>
</evidence>
<accession>A0AAV3NZY2</accession>
<evidence type="ECO:0000256" key="1">
    <source>
        <dbReference type="SAM" id="MobiDB-lite"/>
    </source>
</evidence>
<sequence>MPTVIDLTTGLEHPRNCLLCSCDRSNDRRRAVPLYCKVCKTLVCTECMMDEPVRNYSDVDSVMVTCKDCGGGKKTKIYSSSSSSSSGDSPEGDESYDMEIESE</sequence>
<protein>
    <recommendedName>
        <fullName evidence="4">B box-type domain-containing protein</fullName>
    </recommendedName>
</protein>
<reference evidence="2 3" key="1">
    <citation type="submission" date="2024-01" db="EMBL/GenBank/DDBJ databases">
        <title>The complete chloroplast genome sequence of Lithospermum erythrorhizon: insights into the phylogenetic relationship among Boraginaceae species and the maternal lineages of purple gromwells.</title>
        <authorList>
            <person name="Okada T."/>
            <person name="Watanabe K."/>
        </authorList>
    </citation>
    <scope>NUCLEOTIDE SEQUENCE [LARGE SCALE GENOMIC DNA]</scope>
</reference>